<protein>
    <recommendedName>
        <fullName evidence="5">DUF1254 domain-containing protein</fullName>
    </recommendedName>
</protein>
<dbReference type="SUPFAM" id="SSF160935">
    <property type="entry name" value="VPA0735-like"/>
    <property type="match status" value="1"/>
</dbReference>
<dbReference type="InterPro" id="IPR037049">
    <property type="entry name" value="DUF1214_C_sf"/>
</dbReference>
<dbReference type="EMBL" id="CP019948">
    <property type="protein sequence ID" value="ARN82522.1"/>
    <property type="molecule type" value="Genomic_DNA"/>
</dbReference>
<dbReference type="STRING" id="655015.B1812_17125"/>
<dbReference type="Proteomes" id="UP000193978">
    <property type="component" value="Chromosome"/>
</dbReference>
<evidence type="ECO:0000259" key="1">
    <source>
        <dbReference type="Pfam" id="PF06742"/>
    </source>
</evidence>
<dbReference type="KEGG" id="mbry:B1812_17125"/>
<proteinExistence type="predicted"/>
<evidence type="ECO:0008006" key="5">
    <source>
        <dbReference type="Google" id="ProtNLM"/>
    </source>
</evidence>
<dbReference type="Pfam" id="PF06742">
    <property type="entry name" value="DUF1214"/>
    <property type="match status" value="1"/>
</dbReference>
<dbReference type="Gene3D" id="2.60.40.1610">
    <property type="entry name" value="Domain of unknown function DUF1254"/>
    <property type="match status" value="1"/>
</dbReference>
<organism evidence="3 4">
    <name type="scientific">Methylocystis bryophila</name>
    <dbReference type="NCBI Taxonomy" id="655015"/>
    <lineage>
        <taxon>Bacteria</taxon>
        <taxon>Pseudomonadati</taxon>
        <taxon>Pseudomonadota</taxon>
        <taxon>Alphaproteobacteria</taxon>
        <taxon>Hyphomicrobiales</taxon>
        <taxon>Methylocystaceae</taxon>
        <taxon>Methylocystis</taxon>
    </lineage>
</organism>
<reference evidence="3 4" key="1">
    <citation type="submission" date="2017-02" db="EMBL/GenBank/DDBJ databases">
        <authorList>
            <person name="Peterson S.W."/>
        </authorList>
    </citation>
    <scope>NUCLEOTIDE SEQUENCE [LARGE SCALE GENOMIC DNA]</scope>
    <source>
        <strain evidence="3 4">S285</strain>
    </source>
</reference>
<dbReference type="InterPro" id="IPR010679">
    <property type="entry name" value="DUF1254"/>
</dbReference>
<evidence type="ECO:0000313" key="4">
    <source>
        <dbReference type="Proteomes" id="UP000193978"/>
    </source>
</evidence>
<dbReference type="AlphaFoldDB" id="A0A1W6MY53"/>
<dbReference type="PANTHER" id="PTHR36509:SF2">
    <property type="entry name" value="BLL3101 PROTEIN"/>
    <property type="match status" value="1"/>
</dbReference>
<feature type="domain" description="DUF1254" evidence="2">
    <location>
        <begin position="103"/>
        <end position="233"/>
    </location>
</feature>
<dbReference type="PANTHER" id="PTHR36509">
    <property type="entry name" value="BLL3101 PROTEIN"/>
    <property type="match status" value="1"/>
</dbReference>
<dbReference type="InterPro" id="IPR010621">
    <property type="entry name" value="DUF1214"/>
</dbReference>
<dbReference type="RefSeq" id="WP_199768985.1">
    <property type="nucleotide sequence ID" value="NZ_AP027149.1"/>
</dbReference>
<dbReference type="InterPro" id="IPR037050">
    <property type="entry name" value="DUF1254_sf"/>
</dbReference>
<gene>
    <name evidence="3" type="ORF">B1812_17125</name>
</gene>
<accession>A0A1W6MY53</accession>
<feature type="domain" description="DUF1214" evidence="1">
    <location>
        <begin position="379"/>
        <end position="488"/>
    </location>
</feature>
<evidence type="ECO:0000259" key="2">
    <source>
        <dbReference type="Pfam" id="PF06863"/>
    </source>
</evidence>
<name>A0A1W6MY53_9HYPH</name>
<dbReference type="Pfam" id="PF06863">
    <property type="entry name" value="DUF1254"/>
    <property type="match status" value="1"/>
</dbReference>
<evidence type="ECO:0000313" key="3">
    <source>
        <dbReference type="EMBL" id="ARN82522.1"/>
    </source>
</evidence>
<sequence length="510" mass="55261">MRLTSGETSARFCGARGIGDPRIAITLLLALMGNNALAAASDLESRPAPANAVSRQAAERAKALGVYSEAIARAAAAWGAPLVTMYCLRYNDALGPHPKAAVNSIWRMEDISTPELSEEAGYVTPNVNTLYGFGFLDLAAEPVILSVPNSHGRYYMVEIVDFWTNAFAYAGGVASGYKGGKFALVGPDWKGKLPPDAKRIDSPTRWVLIQPRVHVLDRDDLPAAKTVLEGVKAQGLAEALGRTPAPAPRYDYAAPLFADPKLPVSALKFKDPLQFWEILGEAMRENPPPKDQISALLPLFKPLGIVPGEPWDRAKLPPGVVDSMTKVAQSIGAEIALLPSGSFRNGWLVPPPTTGDFGNDYYNRAVIARNGLTANTPKEAIYIGGLSGSDGNRLSGKNRYTATFKTLPPYIEPGFWSLTLYDLANNYTVSNPINRYSLGSDNKKLKRNPDGSLTIYLQNENPGADREQNWLPAPKGDYYLILRAYAPGQALIRSQTDPQAFPLPPIELVK</sequence>
<keyword evidence="4" id="KW-1185">Reference proteome</keyword>
<dbReference type="Gene3D" id="2.60.120.600">
    <property type="entry name" value="Domain of unknown function DUF1214, C-terminal domain"/>
    <property type="match status" value="1"/>
</dbReference>